<dbReference type="PRINTS" id="PR00011">
    <property type="entry name" value="EGFLAMININ"/>
</dbReference>
<dbReference type="PANTHER" id="PTHR10574:SF435">
    <property type="entry name" value="LAMININ SUBUNIT GAMMA-1"/>
    <property type="match status" value="1"/>
</dbReference>
<evidence type="ECO:0000256" key="9">
    <source>
        <dbReference type="SAM" id="Coils"/>
    </source>
</evidence>
<dbReference type="PROSITE" id="PS51115">
    <property type="entry name" value="LAMININ_IVA"/>
    <property type="match status" value="1"/>
</dbReference>
<dbReference type="SMART" id="SM00281">
    <property type="entry name" value="LamB"/>
    <property type="match status" value="1"/>
</dbReference>
<dbReference type="OrthoDB" id="430826at2759"/>
<evidence type="ECO:0000256" key="8">
    <source>
        <dbReference type="PROSITE-ProRule" id="PRU00460"/>
    </source>
</evidence>
<comment type="subcellular location">
    <subcellularLocation>
        <location evidence="1">Secreted</location>
    </subcellularLocation>
</comment>
<feature type="coiled-coil region" evidence="9">
    <location>
        <begin position="1286"/>
        <end position="1382"/>
    </location>
</feature>
<dbReference type="PROSITE" id="PS51117">
    <property type="entry name" value="LAMININ_NTER"/>
    <property type="match status" value="1"/>
</dbReference>
<feature type="disulfide bond" evidence="8">
    <location>
        <begin position="833"/>
        <end position="842"/>
    </location>
</feature>
<dbReference type="InterPro" id="IPR000034">
    <property type="entry name" value="Laminin_IV"/>
</dbReference>
<dbReference type="GO" id="GO:0007411">
    <property type="term" value="P:axon guidance"/>
    <property type="evidence" value="ECO:0007669"/>
    <property type="project" value="TreeGrafter"/>
</dbReference>
<accession>A0A813M4B3</accession>
<dbReference type="FunFam" id="2.10.25.10:FF:000090">
    <property type="entry name" value="laminin subunit alpha"/>
    <property type="match status" value="1"/>
</dbReference>
<evidence type="ECO:0000256" key="5">
    <source>
        <dbReference type="ARBA" id="ARBA00023157"/>
    </source>
</evidence>
<dbReference type="GO" id="GO:0009888">
    <property type="term" value="P:tissue development"/>
    <property type="evidence" value="ECO:0007669"/>
    <property type="project" value="TreeGrafter"/>
</dbReference>
<dbReference type="EMBL" id="CAJNOC010000025">
    <property type="protein sequence ID" value="CAF0707486.1"/>
    <property type="molecule type" value="Genomic_DNA"/>
</dbReference>
<name>A0A813M4B3_9BILA</name>
<sequence>MIRFLKRLKSTNDQTKIHLVLYLFFYLNSIVTTQSLKDFSNDPNSIKNFILDSNIDDVQDLYNLDSDNIETNYTNNQEIDSSYYRHDSNCYDSVTGAAKKCMPEFVNAAFGLKISASNTCGQKVPSEYCVQTNLHNSFYSRNNNNEANTNENNLDFLQRFNSRCRKCDFYDKRYSHPPEYLNDYNNQGNVTWWQSDTMLEGIQYPNSVNLTLNLGKTFDINYVQIKFNSPRPESFAIYKRTNESSDWTPYQFYSASCKETYGISSNQIIRPGNEAKALCTDEFSDIAPLTGASVVFGTLEDRPSAYNFEDTPELIEWVTATDIRITLNRLNTFGDEVFNDPQVLKSYYYAISDIAVGGRCKCNGHASKCVYEQQHDFEDRLKCKCEHNTAGVDCGECLPFYNDVPWAPATQLNAHECKPCSCNGLSKKCHFNQTLYESTGHGGYCDDCEGNTQGPHCEECKLGFYRRENENRCIDCQCNHIGSESPQCDPNGKCKCKPGVVGDKCDRCAPYHYELSTAGCKQCQCNLVGSFDTPPICDPRDGSCRCKANIEGQNCDIPKPGFFYLSPENTYGAIPCFCYGHSSTCNSSQNYYSTIIESNFELSKNFIVDSKNKKFEPILENSELSYSILSSTEDLWYLAPREYLGNLLNSYNQNFSFELRIEIDQNFLIQSRASRKDLIIENSQYNMEIYIPIYGSGLNNKLPNQQKQNFSFKLNQHSGWMPQLTSKDFHKLLSNVSAIKIRASYVPNSKAILSKISLATAKKYYDNSNRENTPALFVEECKCPIGHVGERCENCAPGYRRDPINGGVFAKCVPCNCNNHSISCDPNTGKCDCRHHTSGDNCEKCEEGYFGNPIFNGKIEDLDFISFEKELSNLCKKCPCPNDGPCAEIFNFQLQTAEIVCLDCPEGTQGNLCELCDDGYFNFGSGTYGQCEKCLCNGNIDENAIGNCDDTNGKCLKCIYNTTGDNCEKCLPNYWGNALNSLKCHSCDCFEKGSITDENGLVKQCNLSDGHCECKPNVKNRKCDECKEGYWNILSGNGCEECKCNPLGSFNLSCDTQTGQCFCRPGVQGKKCDQCMPLHYGFSDEGCKTCDCDPFGSELWNLQCDEFGKCSCRESFDGLKCNKCAENRFNFTSGCQKCDDCYNLVQYQVNILRIRINSIEESLKILELNGPEINSDQNLILQETLEKLRKAIDRLHSSLFKNLRPSYKDSVNYLQSEVKRISEAIKSTDQLFDEFNFSFKKAEKVYNQTSSLVFQAQSQLNFIQIRSDEQIEKIELIKKNRIDNDLNERLQQMAKQTREAADLQMEQAKELREDVSTNILEAQKALREIQNTLVKYEYLEQDKRLDNFEDLSSLKIAAKNLIKEAEEQKNILDQDIIEANKIILRIKNFKIPNENNFESDNIESINFVNDINLKANSLKKEIENLRAKFEQFSNIDSLSIVGNAQTQLNKAHVKQKDIDFLYDFAERVRQQADSAQNITKELFSNASKILETLGKFDQLILSGKENLEKAESLQNETENNIKMSNELYVTLNTKLNNLIEKLDQVKKTSLETESKIRHANQTLNGLDIKLGELTKLSSELFERVKNMDTKFNEFTKNKSQASLEIQSNLIKRNDLVLKQAESVTNGTQKLLDNTNNALESLQKINKSLSESSVSSNLKREDIERLKTKFQMISAMLDEETQLDESIQNLERNTKYLLQTAREYQFRLDELSSQVKNLEDINNSLERKCYANTFAKPEL</sequence>
<dbReference type="SMART" id="SM00180">
    <property type="entry name" value="EGF_Lam"/>
    <property type="match status" value="10"/>
</dbReference>
<dbReference type="Gene3D" id="2.10.25.10">
    <property type="entry name" value="Laminin"/>
    <property type="match status" value="10"/>
</dbReference>
<evidence type="ECO:0000313" key="13">
    <source>
        <dbReference type="EMBL" id="CAF0707486.1"/>
    </source>
</evidence>
<feature type="coiled-coil region" evidence="9">
    <location>
        <begin position="1507"/>
        <end position="1555"/>
    </location>
</feature>
<evidence type="ECO:0000256" key="4">
    <source>
        <dbReference type="ARBA" id="ARBA00022737"/>
    </source>
</evidence>
<evidence type="ECO:0000256" key="7">
    <source>
        <dbReference type="ARBA" id="ARBA00023292"/>
    </source>
</evidence>
<dbReference type="FunFam" id="2.10.25.10:FF:000067">
    <property type="entry name" value="Laminin subunit gamma 1"/>
    <property type="match status" value="2"/>
</dbReference>
<dbReference type="CDD" id="cd00055">
    <property type="entry name" value="EGF_Lam"/>
    <property type="match status" value="10"/>
</dbReference>
<dbReference type="GO" id="GO:0009887">
    <property type="term" value="P:animal organ morphogenesis"/>
    <property type="evidence" value="ECO:0007669"/>
    <property type="project" value="TreeGrafter"/>
</dbReference>
<dbReference type="InterPro" id="IPR002049">
    <property type="entry name" value="LE_dom"/>
</dbReference>
<feature type="domain" description="Laminin EGF-like" evidence="10">
    <location>
        <begin position="1090"/>
        <end position="1137"/>
    </location>
</feature>
<keyword evidence="5 8" id="KW-1015">Disulfide bond</keyword>
<reference evidence="13" key="1">
    <citation type="submission" date="2021-02" db="EMBL/GenBank/DDBJ databases">
        <authorList>
            <person name="Nowell W R."/>
        </authorList>
    </citation>
    <scope>NUCLEOTIDE SEQUENCE</scope>
    <source>
        <strain evidence="13">Ploen Becks lab</strain>
    </source>
</reference>
<feature type="domain" description="Laminin EGF-like" evidence="10">
    <location>
        <begin position="987"/>
        <end position="1041"/>
    </location>
</feature>
<evidence type="ECO:0000256" key="3">
    <source>
        <dbReference type="ARBA" id="ARBA00022729"/>
    </source>
</evidence>
<dbReference type="SUPFAM" id="SSF57196">
    <property type="entry name" value="EGF/Laminin"/>
    <property type="match status" value="7"/>
</dbReference>
<dbReference type="GO" id="GO:0005604">
    <property type="term" value="C:basement membrane"/>
    <property type="evidence" value="ECO:0007669"/>
    <property type="project" value="UniProtKB-ARBA"/>
</dbReference>
<keyword evidence="14" id="KW-1185">Reference proteome</keyword>
<dbReference type="PROSITE" id="PS01248">
    <property type="entry name" value="EGF_LAM_1"/>
    <property type="match status" value="3"/>
</dbReference>
<dbReference type="Gene3D" id="2.60.120.260">
    <property type="entry name" value="Galactose-binding domain-like"/>
    <property type="match status" value="1"/>
</dbReference>
<keyword evidence="3" id="KW-0732">Signal</keyword>
<dbReference type="GO" id="GO:0005576">
    <property type="term" value="C:extracellular region"/>
    <property type="evidence" value="ECO:0007669"/>
    <property type="project" value="UniProtKB-SubCell"/>
</dbReference>
<evidence type="ECO:0000256" key="1">
    <source>
        <dbReference type="ARBA" id="ARBA00004613"/>
    </source>
</evidence>
<keyword evidence="2" id="KW-0964">Secreted</keyword>
<feature type="domain" description="Laminin EGF-like" evidence="10">
    <location>
        <begin position="815"/>
        <end position="877"/>
    </location>
</feature>
<evidence type="ECO:0000259" key="11">
    <source>
        <dbReference type="PROSITE" id="PS51115"/>
    </source>
</evidence>
<dbReference type="FunFam" id="2.10.25.10:FF:000051">
    <property type="entry name" value="Laminin subunit alpha 4"/>
    <property type="match status" value="1"/>
</dbReference>
<dbReference type="PANTHER" id="PTHR10574">
    <property type="entry name" value="NETRIN/LAMININ-RELATED"/>
    <property type="match status" value="1"/>
</dbReference>
<evidence type="ECO:0000256" key="2">
    <source>
        <dbReference type="ARBA" id="ARBA00022525"/>
    </source>
</evidence>
<evidence type="ECO:0000259" key="12">
    <source>
        <dbReference type="PROSITE" id="PS51117"/>
    </source>
</evidence>
<keyword evidence="4" id="KW-0677">Repeat</keyword>
<keyword evidence="6" id="KW-0325">Glycoprotein</keyword>
<dbReference type="FunFam" id="2.10.25.10:FF:000188">
    <property type="entry name" value="Laminin subunit gamma 2"/>
    <property type="match status" value="1"/>
</dbReference>
<dbReference type="Proteomes" id="UP000663879">
    <property type="component" value="Unassembled WGS sequence"/>
</dbReference>
<organism evidence="13 14">
    <name type="scientific">Brachionus calyciflorus</name>
    <dbReference type="NCBI Taxonomy" id="104777"/>
    <lineage>
        <taxon>Eukaryota</taxon>
        <taxon>Metazoa</taxon>
        <taxon>Spiralia</taxon>
        <taxon>Gnathifera</taxon>
        <taxon>Rotifera</taxon>
        <taxon>Eurotatoria</taxon>
        <taxon>Monogononta</taxon>
        <taxon>Pseudotrocha</taxon>
        <taxon>Ploima</taxon>
        <taxon>Brachionidae</taxon>
        <taxon>Brachionus</taxon>
    </lineage>
</organism>
<dbReference type="InterPro" id="IPR050440">
    <property type="entry name" value="Laminin/Netrin_ECM"/>
</dbReference>
<feature type="domain" description="Laminin N-terminal" evidence="12">
    <location>
        <begin position="97"/>
        <end position="359"/>
    </location>
</feature>
<evidence type="ECO:0000256" key="6">
    <source>
        <dbReference type="ARBA" id="ARBA00023180"/>
    </source>
</evidence>
<protein>
    <submittedName>
        <fullName evidence="13">Uncharacterized protein</fullName>
    </submittedName>
</protein>
<keyword evidence="7 8" id="KW-0424">Laminin EGF-like domain</keyword>
<feature type="domain" description="Laminin IV type A" evidence="11">
    <location>
        <begin position="601"/>
        <end position="780"/>
    </location>
</feature>
<feature type="coiled-coil region" evidence="9">
    <location>
        <begin position="1631"/>
        <end position="1727"/>
    </location>
</feature>
<feature type="disulfide bond" evidence="8">
    <location>
        <begin position="1044"/>
        <end position="1061"/>
    </location>
</feature>
<feature type="disulfide bond" evidence="8">
    <location>
        <begin position="1112"/>
        <end position="1121"/>
    </location>
</feature>
<evidence type="ECO:0000259" key="10">
    <source>
        <dbReference type="PROSITE" id="PS50027"/>
    </source>
</evidence>
<feature type="domain" description="Laminin EGF-like" evidence="10">
    <location>
        <begin position="523"/>
        <end position="578"/>
    </location>
</feature>
<dbReference type="Pfam" id="PF00052">
    <property type="entry name" value="Laminin_B"/>
    <property type="match status" value="1"/>
</dbReference>
<comment type="caution">
    <text evidence="13">The sequence shown here is derived from an EMBL/GenBank/DDBJ whole genome shotgun (WGS) entry which is preliminary data.</text>
</comment>
<dbReference type="SMART" id="SM00136">
    <property type="entry name" value="LamNT"/>
    <property type="match status" value="1"/>
</dbReference>
<feature type="domain" description="Laminin EGF-like" evidence="10">
    <location>
        <begin position="1042"/>
        <end position="1089"/>
    </location>
</feature>
<dbReference type="PROSITE" id="PS50027">
    <property type="entry name" value="EGF_LAM_2"/>
    <property type="match status" value="6"/>
</dbReference>
<feature type="domain" description="Laminin EGF-like" evidence="10">
    <location>
        <begin position="476"/>
        <end position="522"/>
    </location>
</feature>
<dbReference type="InterPro" id="IPR008211">
    <property type="entry name" value="Laminin_N"/>
</dbReference>
<feature type="disulfide bond" evidence="8">
    <location>
        <begin position="496"/>
        <end position="505"/>
    </location>
</feature>
<feature type="disulfide bond" evidence="8">
    <location>
        <begin position="476"/>
        <end position="488"/>
    </location>
</feature>
<feature type="disulfide bond" evidence="8">
    <location>
        <begin position="546"/>
        <end position="555"/>
    </location>
</feature>
<comment type="caution">
    <text evidence="8">Lacks conserved residue(s) required for the propagation of feature annotation.</text>
</comment>
<gene>
    <name evidence="13" type="ORF">OXX778_LOCUS493</name>
</gene>
<keyword evidence="9" id="KW-0175">Coiled coil</keyword>
<evidence type="ECO:0000313" key="14">
    <source>
        <dbReference type="Proteomes" id="UP000663879"/>
    </source>
</evidence>
<dbReference type="Pfam" id="PF00053">
    <property type="entry name" value="EGF_laminin"/>
    <property type="match status" value="11"/>
</dbReference>
<dbReference type="FunFam" id="2.10.25.10:FF:000105">
    <property type="entry name" value="laminin subunit gamma-1"/>
    <property type="match status" value="1"/>
</dbReference>
<dbReference type="Pfam" id="PF00055">
    <property type="entry name" value="Laminin_N"/>
    <property type="match status" value="1"/>
</dbReference>
<feature type="coiled-coil region" evidence="9">
    <location>
        <begin position="1408"/>
        <end position="1435"/>
    </location>
</feature>
<feature type="disulfide bond" evidence="8">
    <location>
        <begin position="1063"/>
        <end position="1072"/>
    </location>
</feature>
<dbReference type="FunFam" id="2.10.25.10:FF:000166">
    <property type="entry name" value="laminin subunit gamma-1"/>
    <property type="match status" value="1"/>
</dbReference>
<feature type="disulfide bond" evidence="8">
    <location>
        <begin position="1014"/>
        <end position="1023"/>
    </location>
</feature>
<feature type="disulfide bond" evidence="8">
    <location>
        <begin position="1042"/>
        <end position="1054"/>
    </location>
</feature>
<proteinExistence type="predicted"/>